<name>A0AAN7PXX0_9MYRT</name>
<keyword evidence="5" id="KW-0539">Nucleus</keyword>
<dbReference type="PROSITE" id="PS51369">
    <property type="entry name" value="TCP"/>
    <property type="match status" value="1"/>
</dbReference>
<dbReference type="GO" id="GO:0043565">
    <property type="term" value="F:sequence-specific DNA binding"/>
    <property type="evidence" value="ECO:0007669"/>
    <property type="project" value="TreeGrafter"/>
</dbReference>
<dbReference type="Proteomes" id="UP001345219">
    <property type="component" value="Chromosome 2"/>
</dbReference>
<dbReference type="GO" id="GO:0005634">
    <property type="term" value="C:nucleus"/>
    <property type="evidence" value="ECO:0007669"/>
    <property type="project" value="UniProtKB-SubCell"/>
</dbReference>
<comment type="caution">
    <text evidence="8">The sequence shown here is derived from an EMBL/GenBank/DDBJ whole genome shotgun (WGS) entry which is preliminary data.</text>
</comment>
<dbReference type="Pfam" id="PF03634">
    <property type="entry name" value="TCP"/>
    <property type="match status" value="1"/>
</dbReference>
<dbReference type="EMBL" id="JAXIOK010000015">
    <property type="protein sequence ID" value="KAK4753575.1"/>
    <property type="molecule type" value="Genomic_DNA"/>
</dbReference>
<organism evidence="8 9">
    <name type="scientific">Trapa incisa</name>
    <dbReference type="NCBI Taxonomy" id="236973"/>
    <lineage>
        <taxon>Eukaryota</taxon>
        <taxon>Viridiplantae</taxon>
        <taxon>Streptophyta</taxon>
        <taxon>Embryophyta</taxon>
        <taxon>Tracheophyta</taxon>
        <taxon>Spermatophyta</taxon>
        <taxon>Magnoliopsida</taxon>
        <taxon>eudicotyledons</taxon>
        <taxon>Gunneridae</taxon>
        <taxon>Pentapetalae</taxon>
        <taxon>rosids</taxon>
        <taxon>malvids</taxon>
        <taxon>Myrtales</taxon>
        <taxon>Lythraceae</taxon>
        <taxon>Trapa</taxon>
    </lineage>
</organism>
<keyword evidence="2" id="KW-0805">Transcription regulation</keyword>
<dbReference type="InterPro" id="IPR017887">
    <property type="entry name" value="TF_TCP_subgr"/>
</dbReference>
<protein>
    <recommendedName>
        <fullName evidence="7">TCP domain-containing protein</fullName>
    </recommendedName>
</protein>
<keyword evidence="4" id="KW-0804">Transcription</keyword>
<gene>
    <name evidence="8" type="ORF">SAY87_001679</name>
</gene>
<evidence type="ECO:0000256" key="1">
    <source>
        <dbReference type="ARBA" id="ARBA00004123"/>
    </source>
</evidence>
<evidence type="ECO:0000256" key="3">
    <source>
        <dbReference type="ARBA" id="ARBA00023125"/>
    </source>
</evidence>
<dbReference type="InterPro" id="IPR005333">
    <property type="entry name" value="Transcription_factor_TCP"/>
</dbReference>
<evidence type="ECO:0000256" key="2">
    <source>
        <dbReference type="ARBA" id="ARBA00023015"/>
    </source>
</evidence>
<dbReference type="PANTHER" id="PTHR31072:SF170">
    <property type="entry name" value="TRANSCRIPTION FACTOR TCP15-RELATED"/>
    <property type="match status" value="1"/>
</dbReference>
<feature type="region of interest" description="Disordered" evidence="6">
    <location>
        <begin position="165"/>
        <end position="217"/>
    </location>
</feature>
<accession>A0AAN7PXX0</accession>
<evidence type="ECO:0000313" key="8">
    <source>
        <dbReference type="EMBL" id="KAK4753575.1"/>
    </source>
</evidence>
<feature type="domain" description="TCP" evidence="7">
    <location>
        <begin position="208"/>
        <end position="262"/>
    </location>
</feature>
<evidence type="ECO:0000256" key="5">
    <source>
        <dbReference type="ARBA" id="ARBA00023242"/>
    </source>
</evidence>
<evidence type="ECO:0000313" key="9">
    <source>
        <dbReference type="Proteomes" id="UP001345219"/>
    </source>
</evidence>
<keyword evidence="9" id="KW-1185">Reference proteome</keyword>
<feature type="compositionally biased region" description="Basic and acidic residues" evidence="6">
    <location>
        <begin position="207"/>
        <end position="217"/>
    </location>
</feature>
<evidence type="ECO:0000259" key="7">
    <source>
        <dbReference type="PROSITE" id="PS51369"/>
    </source>
</evidence>
<feature type="region of interest" description="Disordered" evidence="6">
    <location>
        <begin position="473"/>
        <end position="499"/>
    </location>
</feature>
<proteinExistence type="predicted"/>
<comment type="subcellular location">
    <subcellularLocation>
        <location evidence="1">Nucleus</location>
    </subcellularLocation>
</comment>
<dbReference type="GO" id="GO:0003700">
    <property type="term" value="F:DNA-binding transcription factor activity"/>
    <property type="evidence" value="ECO:0007669"/>
    <property type="project" value="InterPro"/>
</dbReference>
<dbReference type="AlphaFoldDB" id="A0AAN7PXX0"/>
<evidence type="ECO:0000256" key="6">
    <source>
        <dbReference type="SAM" id="MobiDB-lite"/>
    </source>
</evidence>
<sequence>MEPPLLKQPFVVAVIQQSAMMDGPSLTYMNMPAVVTTAIGQMNLKVHKRLEMGDFMHCSIYDFLFQAISKGRQGMGAQNIIRLAMVVINMPGKKSHLERRKWKQLYEKVAAWFRKDMEDEDNGIRRSNFPLQLLEKSDQLLDLHHHHHHSHSPFSNIPVAIPVGGSVISNTGETSSTSRPPCSSPPAGSLQIAEPESTKKPAPKRASTKDRHTKVDGRGRRIRMPAQCAARVFQLTRELGHRTDGETIEWLLQQAEPSVVAATGTGTIPANFTSLNISLRNSGSSISAPSYFMRSSNNNNYFNPSNFSAASHQQFSRFGLDDRLVFSASSSGGGGGGGREGFLNADATVQAKLEPQQNITPHHHHMGNYLLSQSSSTGSSPGTSHAYTFVPAATTVWTVTNPSSSGELLWSSLPNSTMYRESMSAGLHFMNFHPSVALLSRQQLASGSAGTVMDSHLGVLTALNTFRPMAVSGSSLESSRPACAANPQQRSHDEDEEES</sequence>
<keyword evidence="3" id="KW-0238">DNA-binding</keyword>
<evidence type="ECO:0000256" key="4">
    <source>
        <dbReference type="ARBA" id="ARBA00023163"/>
    </source>
</evidence>
<reference evidence="8 9" key="1">
    <citation type="journal article" date="2023" name="Hortic Res">
        <title>Pangenome of water caltrop reveals structural variations and asymmetric subgenome divergence after allopolyploidization.</title>
        <authorList>
            <person name="Zhang X."/>
            <person name="Chen Y."/>
            <person name="Wang L."/>
            <person name="Yuan Y."/>
            <person name="Fang M."/>
            <person name="Shi L."/>
            <person name="Lu R."/>
            <person name="Comes H.P."/>
            <person name="Ma Y."/>
            <person name="Chen Y."/>
            <person name="Huang G."/>
            <person name="Zhou Y."/>
            <person name="Zheng Z."/>
            <person name="Qiu Y."/>
        </authorList>
    </citation>
    <scope>NUCLEOTIDE SEQUENCE [LARGE SCALE GENOMIC DNA]</scope>
    <source>
        <tissue evidence="8">Roots</tissue>
    </source>
</reference>
<dbReference type="PANTHER" id="PTHR31072">
    <property type="entry name" value="TRANSCRIPTION FACTOR TCP4-RELATED"/>
    <property type="match status" value="1"/>
</dbReference>